<protein>
    <submittedName>
        <fullName evidence="2">Uncharacterized protein</fullName>
    </submittedName>
</protein>
<feature type="transmembrane region" description="Helical" evidence="1">
    <location>
        <begin position="20"/>
        <end position="37"/>
    </location>
</feature>
<reference evidence="2" key="1">
    <citation type="submission" date="2022-08" db="EMBL/GenBank/DDBJ databases">
        <title>A Global Phylogenomic Analysis of the Shiitake Genus Lentinula.</title>
        <authorList>
            <consortium name="DOE Joint Genome Institute"/>
            <person name="Sierra-Patev S."/>
            <person name="Min B."/>
            <person name="Naranjo-Ortiz M."/>
            <person name="Looney B."/>
            <person name="Konkel Z."/>
            <person name="Slot J.C."/>
            <person name="Sakamoto Y."/>
            <person name="Steenwyk J.L."/>
            <person name="Rokas A."/>
            <person name="Carro J."/>
            <person name="Camarero S."/>
            <person name="Ferreira P."/>
            <person name="Molpeceres G."/>
            <person name="Ruiz-Duenas F.J."/>
            <person name="Serrano A."/>
            <person name="Henrissat B."/>
            <person name="Drula E."/>
            <person name="Hughes K.W."/>
            <person name="Mata J.L."/>
            <person name="Ishikawa N.K."/>
            <person name="Vargas-Isla R."/>
            <person name="Ushijima S."/>
            <person name="Smith C.A."/>
            <person name="Ahrendt S."/>
            <person name="Andreopoulos W."/>
            <person name="He G."/>
            <person name="Labutti K."/>
            <person name="Lipzen A."/>
            <person name="Ng V."/>
            <person name="Riley R."/>
            <person name="Sandor L."/>
            <person name="Barry K."/>
            <person name="Martinez A.T."/>
            <person name="Xiao Y."/>
            <person name="Gibbons J.G."/>
            <person name="Terashima K."/>
            <person name="Grigoriev I.V."/>
            <person name="Hibbett D.S."/>
        </authorList>
    </citation>
    <scope>NUCLEOTIDE SEQUENCE</scope>
    <source>
        <strain evidence="2">RHP3577 ss4</strain>
    </source>
</reference>
<proteinExistence type="predicted"/>
<evidence type="ECO:0000313" key="3">
    <source>
        <dbReference type="Proteomes" id="UP001150217"/>
    </source>
</evidence>
<feature type="transmembrane region" description="Helical" evidence="1">
    <location>
        <begin position="70"/>
        <end position="97"/>
    </location>
</feature>
<dbReference type="EMBL" id="JANVFT010000003">
    <property type="protein sequence ID" value="KAJ4501154.1"/>
    <property type="molecule type" value="Genomic_DNA"/>
</dbReference>
<keyword evidence="3" id="KW-1185">Reference proteome</keyword>
<name>A0ABQ8VXP1_9AGAR</name>
<feature type="transmembrane region" description="Helical" evidence="1">
    <location>
        <begin position="103"/>
        <end position="123"/>
    </location>
</feature>
<accession>A0ABQ8VXP1</accession>
<keyword evidence="1" id="KW-1133">Transmembrane helix</keyword>
<comment type="caution">
    <text evidence="2">The sequence shown here is derived from an EMBL/GenBank/DDBJ whole genome shotgun (WGS) entry which is preliminary data.</text>
</comment>
<organism evidence="2 3">
    <name type="scientific">Lentinula lateritia</name>
    <dbReference type="NCBI Taxonomy" id="40482"/>
    <lineage>
        <taxon>Eukaryota</taxon>
        <taxon>Fungi</taxon>
        <taxon>Dikarya</taxon>
        <taxon>Basidiomycota</taxon>
        <taxon>Agaricomycotina</taxon>
        <taxon>Agaricomycetes</taxon>
        <taxon>Agaricomycetidae</taxon>
        <taxon>Agaricales</taxon>
        <taxon>Marasmiineae</taxon>
        <taxon>Omphalotaceae</taxon>
        <taxon>Lentinula</taxon>
    </lineage>
</organism>
<gene>
    <name evidence="2" type="ORF">C8R41DRAFT_287938</name>
</gene>
<keyword evidence="1" id="KW-0812">Transmembrane</keyword>
<dbReference type="Proteomes" id="UP001150217">
    <property type="component" value="Unassembled WGS sequence"/>
</dbReference>
<evidence type="ECO:0000313" key="2">
    <source>
        <dbReference type="EMBL" id="KAJ4501154.1"/>
    </source>
</evidence>
<keyword evidence="1" id="KW-0472">Membrane</keyword>
<sequence>MTQYPLPNHLTIRPPCDSVHLPLLFLFKLGYLLYNCFSDLARMARSTFLTILIRRCVYFQSSASSSNCTIFIHLAACVFWCTAHNIVLTLLIYPVVATTLSEIFNLGSFFANKISIVICIPYLRLSTSLSS</sequence>
<evidence type="ECO:0000256" key="1">
    <source>
        <dbReference type="SAM" id="Phobius"/>
    </source>
</evidence>